<dbReference type="AlphaFoldDB" id="A0A0W0GGB3"/>
<dbReference type="Proteomes" id="UP000053947">
    <property type="component" value="Unassembled WGS sequence"/>
</dbReference>
<feature type="signal peptide" evidence="2">
    <location>
        <begin position="1"/>
        <end position="27"/>
    </location>
</feature>
<accession>A0A0W0GGB3</accession>
<dbReference type="OrthoDB" id="165386at2"/>
<reference evidence="3 4" key="1">
    <citation type="submission" date="2015-06" db="EMBL/GenBank/DDBJ databases">
        <title>Genome sequence of the organohalide-respiring Dehalogenimonas alkenigignens type strain (IP3-3T).</title>
        <authorList>
            <person name="Key T.A."/>
            <person name="Richmond D.P."/>
            <person name="Bowman K.S."/>
            <person name="Cho Y.-J."/>
            <person name="Chun J."/>
            <person name="da Costa M.S."/>
            <person name="Rainey F.A."/>
            <person name="Moe W.M."/>
        </authorList>
    </citation>
    <scope>NUCLEOTIDE SEQUENCE [LARGE SCALE GENOMIC DNA]</scope>
    <source>
        <strain evidence="3 4">IP3-3</strain>
    </source>
</reference>
<feature type="transmembrane region" description="Helical" evidence="1">
    <location>
        <begin position="40"/>
        <end position="61"/>
    </location>
</feature>
<evidence type="ECO:0000313" key="4">
    <source>
        <dbReference type="Proteomes" id="UP000053947"/>
    </source>
</evidence>
<feature type="chain" id="PRO_5006902680" description="Lipoprotein" evidence="2">
    <location>
        <begin position="28"/>
        <end position="100"/>
    </location>
</feature>
<evidence type="ECO:0000256" key="1">
    <source>
        <dbReference type="SAM" id="Phobius"/>
    </source>
</evidence>
<keyword evidence="2" id="KW-0732">Signal</keyword>
<dbReference type="EMBL" id="LFDV01000002">
    <property type="protein sequence ID" value="KTB47604.1"/>
    <property type="molecule type" value="Genomic_DNA"/>
</dbReference>
<keyword evidence="1" id="KW-0472">Membrane</keyword>
<evidence type="ECO:0008006" key="5">
    <source>
        <dbReference type="Google" id="ProtNLM"/>
    </source>
</evidence>
<proteinExistence type="predicted"/>
<dbReference type="RefSeq" id="WP_058438295.1">
    <property type="nucleotide sequence ID" value="NZ_KQ758903.1"/>
</dbReference>
<protein>
    <recommendedName>
        <fullName evidence="5">Lipoprotein</fullName>
    </recommendedName>
</protein>
<sequence length="100" mass="10674">MKKRTLLILVCLALALLAAGCAAGANLAEDVPVSGGTLDGFWSGLWHGFISPFTFIISLFSDSVNIYEVHNNGGWYNFGFVFGCSIIFGGPARASKSKRN</sequence>
<dbReference type="PROSITE" id="PS51257">
    <property type="entry name" value="PROKAR_LIPOPROTEIN"/>
    <property type="match status" value="1"/>
</dbReference>
<keyword evidence="1" id="KW-1133">Transmembrane helix</keyword>
<name>A0A0W0GGB3_9CHLR</name>
<keyword evidence="4" id="KW-1185">Reference proteome</keyword>
<evidence type="ECO:0000313" key="3">
    <source>
        <dbReference type="EMBL" id="KTB47604.1"/>
    </source>
</evidence>
<organism evidence="3 4">
    <name type="scientific">Dehalogenimonas alkenigignens</name>
    <dbReference type="NCBI Taxonomy" id="1217799"/>
    <lineage>
        <taxon>Bacteria</taxon>
        <taxon>Bacillati</taxon>
        <taxon>Chloroflexota</taxon>
        <taxon>Dehalococcoidia</taxon>
        <taxon>Dehalococcoidales</taxon>
        <taxon>Dehalococcoidaceae</taxon>
        <taxon>Dehalogenimonas</taxon>
    </lineage>
</organism>
<keyword evidence="1" id="KW-0812">Transmembrane</keyword>
<feature type="transmembrane region" description="Helical" evidence="1">
    <location>
        <begin position="73"/>
        <end position="92"/>
    </location>
</feature>
<gene>
    <name evidence="3" type="ORF">DEALK_04490</name>
</gene>
<comment type="caution">
    <text evidence="3">The sequence shown here is derived from an EMBL/GenBank/DDBJ whole genome shotgun (WGS) entry which is preliminary data.</text>
</comment>
<evidence type="ECO:0000256" key="2">
    <source>
        <dbReference type="SAM" id="SignalP"/>
    </source>
</evidence>